<evidence type="ECO:0000313" key="2">
    <source>
        <dbReference type="Proteomes" id="UP000799324"/>
    </source>
</evidence>
<keyword evidence="2" id="KW-1185">Reference proteome</keyword>
<accession>A0A6A6T709</accession>
<dbReference type="EMBL" id="MU004344">
    <property type="protein sequence ID" value="KAF2655815.1"/>
    <property type="molecule type" value="Genomic_DNA"/>
</dbReference>
<reference evidence="1" key="1">
    <citation type="journal article" date="2020" name="Stud. Mycol.">
        <title>101 Dothideomycetes genomes: a test case for predicting lifestyles and emergence of pathogens.</title>
        <authorList>
            <person name="Haridas S."/>
            <person name="Albert R."/>
            <person name="Binder M."/>
            <person name="Bloem J."/>
            <person name="Labutti K."/>
            <person name="Salamov A."/>
            <person name="Andreopoulos B."/>
            <person name="Baker S."/>
            <person name="Barry K."/>
            <person name="Bills G."/>
            <person name="Bluhm B."/>
            <person name="Cannon C."/>
            <person name="Castanera R."/>
            <person name="Culley D."/>
            <person name="Daum C."/>
            <person name="Ezra D."/>
            <person name="Gonzalez J."/>
            <person name="Henrissat B."/>
            <person name="Kuo A."/>
            <person name="Liang C."/>
            <person name="Lipzen A."/>
            <person name="Lutzoni F."/>
            <person name="Magnuson J."/>
            <person name="Mondo S."/>
            <person name="Nolan M."/>
            <person name="Ohm R."/>
            <person name="Pangilinan J."/>
            <person name="Park H.-J."/>
            <person name="Ramirez L."/>
            <person name="Alfaro M."/>
            <person name="Sun H."/>
            <person name="Tritt A."/>
            <person name="Yoshinaga Y."/>
            <person name="Zwiers L.-H."/>
            <person name="Turgeon B."/>
            <person name="Goodwin S."/>
            <person name="Spatafora J."/>
            <person name="Crous P."/>
            <person name="Grigoriev I."/>
        </authorList>
    </citation>
    <scope>NUCLEOTIDE SEQUENCE</scope>
    <source>
        <strain evidence="1">CBS 122681</strain>
    </source>
</reference>
<dbReference type="AlphaFoldDB" id="A0A6A6T709"/>
<dbReference type="Proteomes" id="UP000799324">
    <property type="component" value="Unassembled WGS sequence"/>
</dbReference>
<gene>
    <name evidence="1" type="ORF">K491DRAFT_409785</name>
</gene>
<protein>
    <submittedName>
        <fullName evidence="1">Uncharacterized protein</fullName>
    </submittedName>
</protein>
<name>A0A6A6T709_9PLEO</name>
<organism evidence="1 2">
    <name type="scientific">Lophiostoma macrostomum CBS 122681</name>
    <dbReference type="NCBI Taxonomy" id="1314788"/>
    <lineage>
        <taxon>Eukaryota</taxon>
        <taxon>Fungi</taxon>
        <taxon>Dikarya</taxon>
        <taxon>Ascomycota</taxon>
        <taxon>Pezizomycotina</taxon>
        <taxon>Dothideomycetes</taxon>
        <taxon>Pleosporomycetidae</taxon>
        <taxon>Pleosporales</taxon>
        <taxon>Lophiostomataceae</taxon>
        <taxon>Lophiostoma</taxon>
    </lineage>
</organism>
<evidence type="ECO:0000313" key="1">
    <source>
        <dbReference type="EMBL" id="KAF2655815.1"/>
    </source>
</evidence>
<proteinExistence type="predicted"/>
<sequence length="72" mass="7817">MASVLSYGKTARLDAKAQVIWKSCPAVFRDIARFIVLLVILVSSCSSRKPPQSGANGLKPTRILRSIVMRSG</sequence>